<protein>
    <submittedName>
        <fullName evidence="1">Uncharacterized protein</fullName>
    </submittedName>
</protein>
<evidence type="ECO:0000313" key="2">
    <source>
        <dbReference type="Proteomes" id="UP000054217"/>
    </source>
</evidence>
<dbReference type="Proteomes" id="UP000054217">
    <property type="component" value="Unassembled WGS sequence"/>
</dbReference>
<dbReference type="InParanoid" id="A0A0C3J7D1"/>
<dbReference type="EMBL" id="KN832152">
    <property type="protein sequence ID" value="KIN93591.1"/>
    <property type="molecule type" value="Genomic_DNA"/>
</dbReference>
<evidence type="ECO:0000313" key="1">
    <source>
        <dbReference type="EMBL" id="KIN93591.1"/>
    </source>
</evidence>
<dbReference type="AlphaFoldDB" id="A0A0C3J7D1"/>
<gene>
    <name evidence="1" type="ORF">M404DRAFT_1008841</name>
</gene>
<dbReference type="HOGENOM" id="CLU_2639070_0_0_1"/>
<proteinExistence type="predicted"/>
<sequence length="77" mass="8530">MVALPCTYSYPVFDGIALLTTPILIVPPDSRGQRRARCQNLMHPGLQSDDGINIPEIKRVRTCLLLAYILSFIGMAN</sequence>
<keyword evidence="2" id="KW-1185">Reference proteome</keyword>
<organism evidence="1 2">
    <name type="scientific">Pisolithus tinctorius Marx 270</name>
    <dbReference type="NCBI Taxonomy" id="870435"/>
    <lineage>
        <taxon>Eukaryota</taxon>
        <taxon>Fungi</taxon>
        <taxon>Dikarya</taxon>
        <taxon>Basidiomycota</taxon>
        <taxon>Agaricomycotina</taxon>
        <taxon>Agaricomycetes</taxon>
        <taxon>Agaricomycetidae</taxon>
        <taxon>Boletales</taxon>
        <taxon>Sclerodermatineae</taxon>
        <taxon>Pisolithaceae</taxon>
        <taxon>Pisolithus</taxon>
    </lineage>
</organism>
<reference evidence="1 2" key="1">
    <citation type="submission" date="2014-04" db="EMBL/GenBank/DDBJ databases">
        <authorList>
            <consortium name="DOE Joint Genome Institute"/>
            <person name="Kuo A."/>
            <person name="Kohler A."/>
            <person name="Costa M.D."/>
            <person name="Nagy L.G."/>
            <person name="Floudas D."/>
            <person name="Copeland A."/>
            <person name="Barry K.W."/>
            <person name="Cichocki N."/>
            <person name="Veneault-Fourrey C."/>
            <person name="LaButti K."/>
            <person name="Lindquist E.A."/>
            <person name="Lipzen A."/>
            <person name="Lundell T."/>
            <person name="Morin E."/>
            <person name="Murat C."/>
            <person name="Sun H."/>
            <person name="Tunlid A."/>
            <person name="Henrissat B."/>
            <person name="Grigoriev I.V."/>
            <person name="Hibbett D.S."/>
            <person name="Martin F."/>
            <person name="Nordberg H.P."/>
            <person name="Cantor M.N."/>
            <person name="Hua S.X."/>
        </authorList>
    </citation>
    <scope>NUCLEOTIDE SEQUENCE [LARGE SCALE GENOMIC DNA]</scope>
    <source>
        <strain evidence="1 2">Marx 270</strain>
    </source>
</reference>
<name>A0A0C3J7D1_PISTI</name>
<reference evidence="2" key="2">
    <citation type="submission" date="2015-01" db="EMBL/GenBank/DDBJ databases">
        <title>Evolutionary Origins and Diversification of the Mycorrhizal Mutualists.</title>
        <authorList>
            <consortium name="DOE Joint Genome Institute"/>
            <consortium name="Mycorrhizal Genomics Consortium"/>
            <person name="Kohler A."/>
            <person name="Kuo A."/>
            <person name="Nagy L.G."/>
            <person name="Floudas D."/>
            <person name="Copeland A."/>
            <person name="Barry K.W."/>
            <person name="Cichocki N."/>
            <person name="Veneault-Fourrey C."/>
            <person name="LaButti K."/>
            <person name="Lindquist E.A."/>
            <person name="Lipzen A."/>
            <person name="Lundell T."/>
            <person name="Morin E."/>
            <person name="Murat C."/>
            <person name="Riley R."/>
            <person name="Ohm R."/>
            <person name="Sun H."/>
            <person name="Tunlid A."/>
            <person name="Henrissat B."/>
            <person name="Grigoriev I.V."/>
            <person name="Hibbett D.S."/>
            <person name="Martin F."/>
        </authorList>
    </citation>
    <scope>NUCLEOTIDE SEQUENCE [LARGE SCALE GENOMIC DNA]</scope>
    <source>
        <strain evidence="2">Marx 270</strain>
    </source>
</reference>
<accession>A0A0C3J7D1</accession>